<comment type="caution">
    <text evidence="2">The sequence shown here is derived from an EMBL/GenBank/DDBJ whole genome shotgun (WGS) entry which is preliminary data.</text>
</comment>
<dbReference type="EMBL" id="CAJVCH010537602">
    <property type="protein sequence ID" value="CAG7825804.1"/>
    <property type="molecule type" value="Genomic_DNA"/>
</dbReference>
<protein>
    <submittedName>
        <fullName evidence="2">Uncharacterized protein</fullName>
    </submittedName>
</protein>
<sequence>MNSKTKVHEWVAINDSRTKATVVTSTNKLLLEYPQMGHVFVCAILVVGIALPFSHANHEDKYLPAVKEAAEKLTPDRFVGDPVLIQSIDRINSKTYYKHLDLVNQGVAIERDISDAGEEIVVIPSKKTRRSKSDIRNRIYLVLKRTPESRKSFYVTYAYVRACLWNDDPQESIDVDGEKIFIEWDLWDDHINDAENARSLGWHKCSSSVFVTCDSKKEEDIFDYSAEVTSTFNLQVFDKGGGVAQPDVKHPEWGVNQVVKSDDEQSFTGSNGEAFNLEEPGDFLDLTMEGGETDTPDDLDFFADLDDPAGSSRSGPDISESELLNRIGWQTQDVPERLLAEMQGAFEHTPFVGFGSCPYKDLNSTDLENIKEPVEAVRFYLFALRTQCSRNHILKLLELFNKGLLTVNGDHSLSIPADNVLAKTPKLTKPEVQDFLRAFETAMFSQVYAAELLEPSVNVTAPDGAKIGRSVFTIVSMALHTMVESREAVPLHYILVIRNLLKTLKSSYVKAVQDNDRVKSCEKCNQIDKDQAFDNVISLKAVQLFITRSLSAVERGLDPYLAYEYFFKRNKNHITEEIKKQIE</sequence>
<proteinExistence type="predicted"/>
<keyword evidence="1" id="KW-0812">Transmembrane</keyword>
<evidence type="ECO:0000313" key="2">
    <source>
        <dbReference type="EMBL" id="CAG7825804.1"/>
    </source>
</evidence>
<dbReference type="OrthoDB" id="8297527at2759"/>
<keyword evidence="3" id="KW-1185">Reference proteome</keyword>
<feature type="transmembrane region" description="Helical" evidence="1">
    <location>
        <begin position="35"/>
        <end position="53"/>
    </location>
</feature>
<evidence type="ECO:0000313" key="3">
    <source>
        <dbReference type="Proteomes" id="UP000708208"/>
    </source>
</evidence>
<keyword evidence="1" id="KW-0472">Membrane</keyword>
<gene>
    <name evidence="2" type="ORF">AFUS01_LOCUS35893</name>
</gene>
<name>A0A8J2KYQ3_9HEXA</name>
<accession>A0A8J2KYQ3</accession>
<reference evidence="2" key="1">
    <citation type="submission" date="2021-06" db="EMBL/GenBank/DDBJ databases">
        <authorList>
            <person name="Hodson N. C."/>
            <person name="Mongue J. A."/>
            <person name="Jaron S. K."/>
        </authorList>
    </citation>
    <scope>NUCLEOTIDE SEQUENCE</scope>
</reference>
<evidence type="ECO:0000256" key="1">
    <source>
        <dbReference type="SAM" id="Phobius"/>
    </source>
</evidence>
<organism evidence="2 3">
    <name type="scientific">Allacma fusca</name>
    <dbReference type="NCBI Taxonomy" id="39272"/>
    <lineage>
        <taxon>Eukaryota</taxon>
        <taxon>Metazoa</taxon>
        <taxon>Ecdysozoa</taxon>
        <taxon>Arthropoda</taxon>
        <taxon>Hexapoda</taxon>
        <taxon>Collembola</taxon>
        <taxon>Symphypleona</taxon>
        <taxon>Sminthuridae</taxon>
        <taxon>Allacma</taxon>
    </lineage>
</organism>
<keyword evidence="1" id="KW-1133">Transmembrane helix</keyword>
<dbReference type="Proteomes" id="UP000708208">
    <property type="component" value="Unassembled WGS sequence"/>
</dbReference>
<dbReference type="AlphaFoldDB" id="A0A8J2KYQ3"/>